<dbReference type="EMBL" id="JAJJMB010007708">
    <property type="protein sequence ID" value="KAI3927799.1"/>
    <property type="molecule type" value="Genomic_DNA"/>
</dbReference>
<name>A0AAD4XM91_9MAGN</name>
<evidence type="ECO:0000313" key="1">
    <source>
        <dbReference type="EMBL" id="KAI3927799.1"/>
    </source>
</evidence>
<protein>
    <submittedName>
        <fullName evidence="1">Uncharacterized protein</fullName>
    </submittedName>
</protein>
<evidence type="ECO:0000313" key="2">
    <source>
        <dbReference type="Proteomes" id="UP001202328"/>
    </source>
</evidence>
<keyword evidence="2" id="KW-1185">Reference proteome</keyword>
<feature type="non-terminal residue" evidence="1">
    <location>
        <position position="54"/>
    </location>
</feature>
<gene>
    <name evidence="1" type="ORF">MKW98_023400</name>
</gene>
<proteinExistence type="predicted"/>
<comment type="caution">
    <text evidence="1">The sequence shown here is derived from an EMBL/GenBank/DDBJ whole genome shotgun (WGS) entry which is preliminary data.</text>
</comment>
<organism evidence="1 2">
    <name type="scientific">Papaver atlanticum</name>
    <dbReference type="NCBI Taxonomy" id="357466"/>
    <lineage>
        <taxon>Eukaryota</taxon>
        <taxon>Viridiplantae</taxon>
        <taxon>Streptophyta</taxon>
        <taxon>Embryophyta</taxon>
        <taxon>Tracheophyta</taxon>
        <taxon>Spermatophyta</taxon>
        <taxon>Magnoliopsida</taxon>
        <taxon>Ranunculales</taxon>
        <taxon>Papaveraceae</taxon>
        <taxon>Papaveroideae</taxon>
        <taxon>Papaver</taxon>
    </lineage>
</organism>
<dbReference type="Proteomes" id="UP001202328">
    <property type="component" value="Unassembled WGS sequence"/>
</dbReference>
<reference evidence="1" key="1">
    <citation type="submission" date="2022-04" db="EMBL/GenBank/DDBJ databases">
        <title>A functionally conserved STORR gene fusion in Papaver species that diverged 16.8 million years ago.</title>
        <authorList>
            <person name="Catania T."/>
        </authorList>
    </citation>
    <scope>NUCLEOTIDE SEQUENCE</scope>
    <source>
        <strain evidence="1">S-188037</strain>
    </source>
</reference>
<accession>A0AAD4XM91</accession>
<dbReference type="AlphaFoldDB" id="A0AAD4XM91"/>
<sequence length="54" mass="6013">MFCQMNSAVFYCGSCSCFGVSHTSVASNHPLCCGYLLRLTEDGNYTSSLCYRRQ</sequence>